<protein>
    <submittedName>
        <fullName evidence="2">Uncharacterized protein</fullName>
    </submittedName>
</protein>
<gene>
    <name evidence="2" type="ORF">CEXT_118081</name>
</gene>
<sequence>MQMEDLSQRKPKEDLDSPLDGASPSISSSSPVMQSSNRPALLPTPNFVNQPPVSFPPPINTGAPLPHLEQTPPAIYPPPIVYPPSQVCNKNGCEILISL</sequence>
<accession>A0AAV4XRY3</accession>
<evidence type="ECO:0000313" key="2">
    <source>
        <dbReference type="EMBL" id="GIY96935.1"/>
    </source>
</evidence>
<keyword evidence="3" id="KW-1185">Reference proteome</keyword>
<feature type="region of interest" description="Disordered" evidence="1">
    <location>
        <begin position="1"/>
        <end position="71"/>
    </location>
</feature>
<evidence type="ECO:0000256" key="1">
    <source>
        <dbReference type="SAM" id="MobiDB-lite"/>
    </source>
</evidence>
<name>A0AAV4XRY3_CAEEX</name>
<comment type="caution">
    <text evidence="2">The sequence shown here is derived from an EMBL/GenBank/DDBJ whole genome shotgun (WGS) entry which is preliminary data.</text>
</comment>
<proteinExistence type="predicted"/>
<feature type="compositionally biased region" description="Basic and acidic residues" evidence="1">
    <location>
        <begin position="1"/>
        <end position="15"/>
    </location>
</feature>
<dbReference type="Proteomes" id="UP001054945">
    <property type="component" value="Unassembled WGS sequence"/>
</dbReference>
<dbReference type="EMBL" id="BPLR01000717">
    <property type="protein sequence ID" value="GIY96935.1"/>
    <property type="molecule type" value="Genomic_DNA"/>
</dbReference>
<evidence type="ECO:0000313" key="3">
    <source>
        <dbReference type="Proteomes" id="UP001054945"/>
    </source>
</evidence>
<dbReference type="AlphaFoldDB" id="A0AAV4XRY3"/>
<reference evidence="2 3" key="1">
    <citation type="submission" date="2021-06" db="EMBL/GenBank/DDBJ databases">
        <title>Caerostris extrusa draft genome.</title>
        <authorList>
            <person name="Kono N."/>
            <person name="Arakawa K."/>
        </authorList>
    </citation>
    <scope>NUCLEOTIDE SEQUENCE [LARGE SCALE GENOMIC DNA]</scope>
</reference>
<feature type="compositionally biased region" description="Low complexity" evidence="1">
    <location>
        <begin position="18"/>
        <end position="39"/>
    </location>
</feature>
<organism evidence="2 3">
    <name type="scientific">Caerostris extrusa</name>
    <name type="common">Bark spider</name>
    <name type="synonym">Caerostris bankana</name>
    <dbReference type="NCBI Taxonomy" id="172846"/>
    <lineage>
        <taxon>Eukaryota</taxon>
        <taxon>Metazoa</taxon>
        <taxon>Ecdysozoa</taxon>
        <taxon>Arthropoda</taxon>
        <taxon>Chelicerata</taxon>
        <taxon>Arachnida</taxon>
        <taxon>Araneae</taxon>
        <taxon>Araneomorphae</taxon>
        <taxon>Entelegynae</taxon>
        <taxon>Araneoidea</taxon>
        <taxon>Araneidae</taxon>
        <taxon>Caerostris</taxon>
    </lineage>
</organism>